<keyword evidence="2" id="KW-0456">Lyase</keyword>
<proteinExistence type="inferred from homology"/>
<accession>A0A3A3G224</accession>
<dbReference type="Pfam" id="PF00378">
    <property type="entry name" value="ECH_1"/>
    <property type="match status" value="1"/>
</dbReference>
<sequence length="262" mass="28665">MTERSLVLTEVRENVGILTINRPEVHNALSTPLLLELEQALLQFERDSQVHVIVVTGAGDKAFVAGGDLSEMTARHGIAHYEEFGEDIHRVMRRFEACDKPTIAAVNGWALGGGTELLLSLDIRLLAETAQLALPEIGLGLFPGAGGSQRIIRQIAPCFAKELMFVGERISAQDAVRMGLANRVVAKERLLDEALELARKIARKSPLVLKLLKRTLRDGAEMPLTVALAHEQAMIGLVFDTADAHEGMTAFLEKRQANFTGR</sequence>
<dbReference type="InterPro" id="IPR029045">
    <property type="entry name" value="ClpP/crotonase-like_dom_sf"/>
</dbReference>
<dbReference type="AlphaFoldDB" id="A0A3A3G224"/>
<reference evidence="4" key="1">
    <citation type="submission" date="2018-09" db="EMBL/GenBank/DDBJ databases">
        <authorList>
            <person name="Zhu H."/>
        </authorList>
    </citation>
    <scope>NUCLEOTIDE SEQUENCE [LARGE SCALE GENOMIC DNA]</scope>
    <source>
        <strain evidence="4">K1S02-23</strain>
    </source>
</reference>
<dbReference type="SUPFAM" id="SSF52096">
    <property type="entry name" value="ClpP/crotonase"/>
    <property type="match status" value="1"/>
</dbReference>
<name>A0A3A3G224_9BURK</name>
<dbReference type="Proteomes" id="UP000266327">
    <property type="component" value="Unassembled WGS sequence"/>
</dbReference>
<dbReference type="RefSeq" id="WP_119786049.1">
    <property type="nucleotide sequence ID" value="NZ_QYUQ01000002.1"/>
</dbReference>
<gene>
    <name evidence="3" type="ORF">D3878_13995</name>
</gene>
<keyword evidence="4" id="KW-1185">Reference proteome</keyword>
<dbReference type="FunFam" id="3.90.226.10:FF:000009">
    <property type="entry name" value="Carnitinyl-CoA dehydratase"/>
    <property type="match status" value="1"/>
</dbReference>
<dbReference type="PANTHER" id="PTHR11941:SF54">
    <property type="entry name" value="ENOYL-COA HYDRATASE, MITOCHONDRIAL"/>
    <property type="match status" value="1"/>
</dbReference>
<protein>
    <submittedName>
        <fullName evidence="3">Enoyl-CoA hydratase/isomerase family protein</fullName>
    </submittedName>
</protein>
<evidence type="ECO:0000256" key="1">
    <source>
        <dbReference type="ARBA" id="ARBA00005254"/>
    </source>
</evidence>
<organism evidence="3 4">
    <name type="scientific">Noviherbaspirillum sedimenti</name>
    <dbReference type="NCBI Taxonomy" id="2320865"/>
    <lineage>
        <taxon>Bacteria</taxon>
        <taxon>Pseudomonadati</taxon>
        <taxon>Pseudomonadota</taxon>
        <taxon>Betaproteobacteria</taxon>
        <taxon>Burkholderiales</taxon>
        <taxon>Oxalobacteraceae</taxon>
        <taxon>Noviherbaspirillum</taxon>
    </lineage>
</organism>
<dbReference type="GO" id="GO:0016836">
    <property type="term" value="F:hydro-lyase activity"/>
    <property type="evidence" value="ECO:0007669"/>
    <property type="project" value="UniProtKB-ARBA"/>
</dbReference>
<evidence type="ECO:0000313" key="4">
    <source>
        <dbReference type="Proteomes" id="UP000266327"/>
    </source>
</evidence>
<dbReference type="PANTHER" id="PTHR11941">
    <property type="entry name" value="ENOYL-COA HYDRATASE-RELATED"/>
    <property type="match status" value="1"/>
</dbReference>
<keyword evidence="3" id="KW-0413">Isomerase</keyword>
<dbReference type="InterPro" id="IPR001753">
    <property type="entry name" value="Enoyl-CoA_hydra/iso"/>
</dbReference>
<dbReference type="Gene3D" id="1.10.12.10">
    <property type="entry name" value="Lyase 2-enoyl-coa Hydratase, Chain A, domain 2"/>
    <property type="match status" value="1"/>
</dbReference>
<evidence type="ECO:0000313" key="3">
    <source>
        <dbReference type="EMBL" id="RJG02548.1"/>
    </source>
</evidence>
<comment type="caution">
    <text evidence="3">The sequence shown here is derived from an EMBL/GenBank/DDBJ whole genome shotgun (WGS) entry which is preliminary data.</text>
</comment>
<dbReference type="InterPro" id="IPR014748">
    <property type="entry name" value="Enoyl-CoA_hydra_C"/>
</dbReference>
<dbReference type="Gene3D" id="3.90.226.10">
    <property type="entry name" value="2-enoyl-CoA Hydratase, Chain A, domain 1"/>
    <property type="match status" value="1"/>
</dbReference>
<dbReference type="OrthoDB" id="9774843at2"/>
<dbReference type="FunFam" id="1.10.12.10:FF:000001">
    <property type="entry name" value="Probable enoyl-CoA hydratase, mitochondrial"/>
    <property type="match status" value="1"/>
</dbReference>
<dbReference type="EMBL" id="QYUQ01000002">
    <property type="protein sequence ID" value="RJG02548.1"/>
    <property type="molecule type" value="Genomic_DNA"/>
</dbReference>
<comment type="similarity">
    <text evidence="1">Belongs to the enoyl-CoA hydratase/isomerase family.</text>
</comment>
<dbReference type="GO" id="GO:0006635">
    <property type="term" value="P:fatty acid beta-oxidation"/>
    <property type="evidence" value="ECO:0007669"/>
    <property type="project" value="TreeGrafter"/>
</dbReference>
<dbReference type="CDD" id="cd06558">
    <property type="entry name" value="crotonase-like"/>
    <property type="match status" value="1"/>
</dbReference>
<evidence type="ECO:0000256" key="2">
    <source>
        <dbReference type="ARBA" id="ARBA00023239"/>
    </source>
</evidence>
<dbReference type="GO" id="GO:0016853">
    <property type="term" value="F:isomerase activity"/>
    <property type="evidence" value="ECO:0007669"/>
    <property type="project" value="UniProtKB-KW"/>
</dbReference>